<dbReference type="GO" id="GO:0005829">
    <property type="term" value="C:cytosol"/>
    <property type="evidence" value="ECO:0007669"/>
    <property type="project" value="TreeGrafter"/>
</dbReference>
<organism evidence="2 3">
    <name type="scientific">Mediterraneibacter catenae</name>
    <dbReference type="NCBI Taxonomy" id="2594882"/>
    <lineage>
        <taxon>Bacteria</taxon>
        <taxon>Bacillati</taxon>
        <taxon>Bacillota</taxon>
        <taxon>Clostridia</taxon>
        <taxon>Lachnospirales</taxon>
        <taxon>Lachnospiraceae</taxon>
        <taxon>Mediterraneibacter</taxon>
    </lineage>
</organism>
<gene>
    <name evidence="2" type="ORF">FNY66_04545</name>
</gene>
<dbReference type="InterPro" id="IPR004013">
    <property type="entry name" value="PHP_dom"/>
</dbReference>
<dbReference type="CDD" id="cd07437">
    <property type="entry name" value="PHP_HisPPase_Ycdx_like"/>
    <property type="match status" value="1"/>
</dbReference>
<dbReference type="AlphaFoldDB" id="A0A5M9HYR5"/>
<dbReference type="RefSeq" id="WP_087151997.1">
    <property type="nucleotide sequence ID" value="NZ_VMSO01000004.1"/>
</dbReference>
<feature type="domain" description="Polymerase/histidinol phosphatase N-terminal" evidence="1">
    <location>
        <begin position="5"/>
        <end position="79"/>
    </location>
</feature>
<dbReference type="EMBL" id="VMSO01000004">
    <property type="protein sequence ID" value="KAA8502020.1"/>
    <property type="molecule type" value="Genomic_DNA"/>
</dbReference>
<dbReference type="SUPFAM" id="SSF89550">
    <property type="entry name" value="PHP domain-like"/>
    <property type="match status" value="1"/>
</dbReference>
<dbReference type="GO" id="GO:0042578">
    <property type="term" value="F:phosphoric ester hydrolase activity"/>
    <property type="evidence" value="ECO:0007669"/>
    <property type="project" value="TreeGrafter"/>
</dbReference>
<evidence type="ECO:0000259" key="1">
    <source>
        <dbReference type="SMART" id="SM00481"/>
    </source>
</evidence>
<dbReference type="SMART" id="SM00481">
    <property type="entry name" value="POLIIIAc"/>
    <property type="match status" value="1"/>
</dbReference>
<dbReference type="OrthoDB" id="9808747at2"/>
<dbReference type="InterPro" id="IPR003141">
    <property type="entry name" value="Pol/His_phosphatase_N"/>
</dbReference>
<keyword evidence="3" id="KW-1185">Reference proteome</keyword>
<evidence type="ECO:0000313" key="2">
    <source>
        <dbReference type="EMBL" id="KAA8502020.1"/>
    </source>
</evidence>
<dbReference type="NCBIfam" id="NF006702">
    <property type="entry name" value="PRK09248.1"/>
    <property type="match status" value="1"/>
</dbReference>
<dbReference type="Gene3D" id="3.20.20.140">
    <property type="entry name" value="Metal-dependent hydrolases"/>
    <property type="match status" value="1"/>
</dbReference>
<comment type="caution">
    <text evidence="2">The sequence shown here is derived from an EMBL/GenBank/DDBJ whole genome shotgun (WGS) entry which is preliminary data.</text>
</comment>
<protein>
    <submittedName>
        <fullName evidence="2">Phosphatase</fullName>
    </submittedName>
</protein>
<dbReference type="Pfam" id="PF02811">
    <property type="entry name" value="PHP"/>
    <property type="match status" value="1"/>
</dbReference>
<dbReference type="InterPro" id="IPR016195">
    <property type="entry name" value="Pol/histidinol_Pase-like"/>
</dbReference>
<name>A0A5M9HYR5_9FIRM</name>
<sequence>MKIIADTHSHTLASGHAYSTIKEMAAAAKARGLKALALTEHAPEMPGTCGLFYFQNLDVVPRECDGIRLLMGAEVNIMDPDGGIDLPESTCRDLDIVVASMHTPCYGTDHTPEENIRAYVEVMKKPYVNIIGHPDDGRFPFDYEILVKTAKETGTLLEINNSSMRPASSRVGTRENILTMLDLCKQYEVPVTTGSDAHVDADAGNFSYVSEILDYCNFPEELVVTMDMEKLKPYLNCYKSL</sequence>
<dbReference type="Proteomes" id="UP000322025">
    <property type="component" value="Unassembled WGS sequence"/>
</dbReference>
<dbReference type="PANTHER" id="PTHR36928:SF1">
    <property type="entry name" value="PHOSPHATASE YCDX-RELATED"/>
    <property type="match status" value="1"/>
</dbReference>
<proteinExistence type="predicted"/>
<dbReference type="InterPro" id="IPR050243">
    <property type="entry name" value="PHP_phosphatase"/>
</dbReference>
<reference evidence="2" key="1">
    <citation type="submission" date="2019-07" db="EMBL/GenBank/DDBJ databases">
        <authorList>
            <person name="Wongkuna S."/>
            <person name="Scaria J."/>
        </authorList>
    </citation>
    <scope>NUCLEOTIDE SEQUENCE [LARGE SCALE GENOMIC DNA]</scope>
    <source>
        <strain evidence="2">SW178</strain>
    </source>
</reference>
<dbReference type="GO" id="GO:0008270">
    <property type="term" value="F:zinc ion binding"/>
    <property type="evidence" value="ECO:0007669"/>
    <property type="project" value="TreeGrafter"/>
</dbReference>
<dbReference type="PANTHER" id="PTHR36928">
    <property type="entry name" value="PHOSPHATASE YCDX-RELATED"/>
    <property type="match status" value="1"/>
</dbReference>
<evidence type="ECO:0000313" key="3">
    <source>
        <dbReference type="Proteomes" id="UP000322025"/>
    </source>
</evidence>
<accession>A0A5M9HYR5</accession>